<keyword evidence="3" id="KW-1185">Reference proteome</keyword>
<feature type="region of interest" description="Disordered" evidence="1">
    <location>
        <begin position="1"/>
        <end position="51"/>
    </location>
</feature>
<accession>A0A6G1DU99</accession>
<dbReference type="AlphaFoldDB" id="A0A6G1DU99"/>
<evidence type="ECO:0000256" key="1">
    <source>
        <dbReference type="SAM" id="MobiDB-lite"/>
    </source>
</evidence>
<protein>
    <submittedName>
        <fullName evidence="2">Uncharacterized protein</fullName>
    </submittedName>
</protein>
<sequence>MPARPSRRRRTCWRGGRCSSASRLSRSSAPGKPQPPRWPRPTAGISQRRQRIPQSLMNLSLGKLRLKLLYLKLRNQKHPWPSRKSKLLGIHLLVF</sequence>
<organism evidence="2 3">
    <name type="scientific">Oryza meyeriana var. granulata</name>
    <dbReference type="NCBI Taxonomy" id="110450"/>
    <lineage>
        <taxon>Eukaryota</taxon>
        <taxon>Viridiplantae</taxon>
        <taxon>Streptophyta</taxon>
        <taxon>Embryophyta</taxon>
        <taxon>Tracheophyta</taxon>
        <taxon>Spermatophyta</taxon>
        <taxon>Magnoliopsida</taxon>
        <taxon>Liliopsida</taxon>
        <taxon>Poales</taxon>
        <taxon>Poaceae</taxon>
        <taxon>BOP clade</taxon>
        <taxon>Oryzoideae</taxon>
        <taxon>Oryzeae</taxon>
        <taxon>Oryzinae</taxon>
        <taxon>Oryza</taxon>
        <taxon>Oryza meyeriana</taxon>
    </lineage>
</organism>
<evidence type="ECO:0000313" key="2">
    <source>
        <dbReference type="EMBL" id="KAF0916100.1"/>
    </source>
</evidence>
<feature type="compositionally biased region" description="Low complexity" evidence="1">
    <location>
        <begin position="13"/>
        <end position="31"/>
    </location>
</feature>
<dbReference type="Proteomes" id="UP000479710">
    <property type="component" value="Unassembled WGS sequence"/>
</dbReference>
<reference evidence="2 3" key="1">
    <citation type="submission" date="2019-11" db="EMBL/GenBank/DDBJ databases">
        <title>Whole genome sequence of Oryza granulata.</title>
        <authorList>
            <person name="Li W."/>
        </authorList>
    </citation>
    <scope>NUCLEOTIDE SEQUENCE [LARGE SCALE GENOMIC DNA]</scope>
    <source>
        <strain evidence="3">cv. Menghai</strain>
        <tissue evidence="2">Leaf</tissue>
    </source>
</reference>
<gene>
    <name evidence="2" type="ORF">E2562_000709</name>
</gene>
<name>A0A6G1DU99_9ORYZ</name>
<comment type="caution">
    <text evidence="2">The sequence shown here is derived from an EMBL/GenBank/DDBJ whole genome shotgun (WGS) entry which is preliminary data.</text>
</comment>
<feature type="compositionally biased region" description="Basic residues" evidence="1">
    <location>
        <begin position="1"/>
        <end position="12"/>
    </location>
</feature>
<proteinExistence type="predicted"/>
<evidence type="ECO:0000313" key="3">
    <source>
        <dbReference type="Proteomes" id="UP000479710"/>
    </source>
</evidence>
<dbReference type="EMBL" id="SPHZ02000005">
    <property type="protein sequence ID" value="KAF0916100.1"/>
    <property type="molecule type" value="Genomic_DNA"/>
</dbReference>